<gene>
    <name evidence="1" type="ORF">PLEPLA_LOCUS31186</name>
</gene>
<accession>A0A9N7V628</accession>
<keyword evidence="2" id="KW-1185">Reference proteome</keyword>
<comment type="caution">
    <text evidence="1">The sequence shown here is derived from an EMBL/GenBank/DDBJ whole genome shotgun (WGS) entry which is preliminary data.</text>
</comment>
<protein>
    <submittedName>
        <fullName evidence="1">Uncharacterized protein</fullName>
    </submittedName>
</protein>
<sequence>MHSLKLSAISEVFHVLHRWESWQNLAKARLYHHTLQHPTLCNAWHPNMDLYPHPGVLSSYTTADSLTPTFARISVQQVLDDPAIMPTIISVDKSWVHCYKPQEEIRTAQRTQQQAEAGQPVRALAASLNMPQLCLVQHYQGRHIGWALHPLLPAAAARGP</sequence>
<proteinExistence type="predicted"/>
<dbReference type="EMBL" id="CADEAL010003112">
    <property type="protein sequence ID" value="CAB1443470.1"/>
    <property type="molecule type" value="Genomic_DNA"/>
</dbReference>
<dbReference type="AlphaFoldDB" id="A0A9N7V628"/>
<evidence type="ECO:0000313" key="2">
    <source>
        <dbReference type="Proteomes" id="UP001153269"/>
    </source>
</evidence>
<organism evidence="1 2">
    <name type="scientific">Pleuronectes platessa</name>
    <name type="common">European plaice</name>
    <dbReference type="NCBI Taxonomy" id="8262"/>
    <lineage>
        <taxon>Eukaryota</taxon>
        <taxon>Metazoa</taxon>
        <taxon>Chordata</taxon>
        <taxon>Craniata</taxon>
        <taxon>Vertebrata</taxon>
        <taxon>Euteleostomi</taxon>
        <taxon>Actinopterygii</taxon>
        <taxon>Neopterygii</taxon>
        <taxon>Teleostei</taxon>
        <taxon>Neoteleostei</taxon>
        <taxon>Acanthomorphata</taxon>
        <taxon>Carangaria</taxon>
        <taxon>Pleuronectiformes</taxon>
        <taxon>Pleuronectoidei</taxon>
        <taxon>Pleuronectidae</taxon>
        <taxon>Pleuronectes</taxon>
    </lineage>
</organism>
<name>A0A9N7V628_PLEPL</name>
<reference evidence="1" key="1">
    <citation type="submission" date="2020-03" db="EMBL/GenBank/DDBJ databases">
        <authorList>
            <person name="Weist P."/>
        </authorList>
    </citation>
    <scope>NUCLEOTIDE SEQUENCE</scope>
</reference>
<evidence type="ECO:0000313" key="1">
    <source>
        <dbReference type="EMBL" id="CAB1443470.1"/>
    </source>
</evidence>
<dbReference type="Proteomes" id="UP001153269">
    <property type="component" value="Unassembled WGS sequence"/>
</dbReference>